<dbReference type="EMBL" id="MU004305">
    <property type="protein sequence ID" value="KAF2659641.1"/>
    <property type="molecule type" value="Genomic_DNA"/>
</dbReference>
<dbReference type="InterPro" id="IPR011057">
    <property type="entry name" value="Mss4-like_sf"/>
</dbReference>
<dbReference type="OrthoDB" id="9985472at2759"/>
<dbReference type="GO" id="GO:0016846">
    <property type="term" value="F:carbon-sulfur lyase activity"/>
    <property type="evidence" value="ECO:0007669"/>
    <property type="project" value="InterPro"/>
</dbReference>
<keyword evidence="2" id="KW-0479">Metal-binding</keyword>
<evidence type="ECO:0000256" key="1">
    <source>
        <dbReference type="ARBA" id="ARBA00005495"/>
    </source>
</evidence>
<evidence type="ECO:0000259" key="5">
    <source>
        <dbReference type="PROSITE" id="PS51891"/>
    </source>
</evidence>
<feature type="domain" description="CENP-V/GFA" evidence="5">
    <location>
        <begin position="12"/>
        <end position="129"/>
    </location>
</feature>
<evidence type="ECO:0000256" key="3">
    <source>
        <dbReference type="ARBA" id="ARBA00022833"/>
    </source>
</evidence>
<accession>A0A6A6TK23</accession>
<dbReference type="PANTHER" id="PTHR33337">
    <property type="entry name" value="GFA DOMAIN-CONTAINING PROTEIN"/>
    <property type="match status" value="1"/>
</dbReference>
<dbReference type="PANTHER" id="PTHR33337:SF40">
    <property type="entry name" value="CENP-V_GFA DOMAIN-CONTAINING PROTEIN-RELATED"/>
    <property type="match status" value="1"/>
</dbReference>
<reference evidence="6" key="1">
    <citation type="journal article" date="2020" name="Stud. Mycol.">
        <title>101 Dothideomycetes genomes: a test case for predicting lifestyles and emergence of pathogens.</title>
        <authorList>
            <person name="Haridas S."/>
            <person name="Albert R."/>
            <person name="Binder M."/>
            <person name="Bloem J."/>
            <person name="Labutti K."/>
            <person name="Salamov A."/>
            <person name="Andreopoulos B."/>
            <person name="Baker S."/>
            <person name="Barry K."/>
            <person name="Bills G."/>
            <person name="Bluhm B."/>
            <person name="Cannon C."/>
            <person name="Castanera R."/>
            <person name="Culley D."/>
            <person name="Daum C."/>
            <person name="Ezra D."/>
            <person name="Gonzalez J."/>
            <person name="Henrissat B."/>
            <person name="Kuo A."/>
            <person name="Liang C."/>
            <person name="Lipzen A."/>
            <person name="Lutzoni F."/>
            <person name="Magnuson J."/>
            <person name="Mondo S."/>
            <person name="Nolan M."/>
            <person name="Ohm R."/>
            <person name="Pangilinan J."/>
            <person name="Park H.-J."/>
            <person name="Ramirez L."/>
            <person name="Alfaro M."/>
            <person name="Sun H."/>
            <person name="Tritt A."/>
            <person name="Yoshinaga Y."/>
            <person name="Zwiers L.-H."/>
            <person name="Turgeon B."/>
            <person name="Goodwin S."/>
            <person name="Spatafora J."/>
            <person name="Crous P."/>
            <person name="Grigoriev I."/>
        </authorList>
    </citation>
    <scope>NUCLEOTIDE SEQUENCE</scope>
    <source>
        <strain evidence="6">CBS 122681</strain>
    </source>
</reference>
<name>A0A6A6TK23_9PLEO</name>
<evidence type="ECO:0000256" key="4">
    <source>
        <dbReference type="ARBA" id="ARBA00023239"/>
    </source>
</evidence>
<evidence type="ECO:0000313" key="7">
    <source>
        <dbReference type="Proteomes" id="UP000799324"/>
    </source>
</evidence>
<dbReference type="InterPro" id="IPR006913">
    <property type="entry name" value="CENP-V/GFA"/>
</dbReference>
<comment type="similarity">
    <text evidence="1">Belongs to the Gfa family.</text>
</comment>
<dbReference type="PROSITE" id="PS51891">
    <property type="entry name" value="CENP_V_GFA"/>
    <property type="match status" value="1"/>
</dbReference>
<keyword evidence="7" id="KW-1185">Reference proteome</keyword>
<dbReference type="AlphaFoldDB" id="A0A6A6TK23"/>
<dbReference type="SUPFAM" id="SSF51316">
    <property type="entry name" value="Mss4-like"/>
    <property type="match status" value="1"/>
</dbReference>
<sequence length="149" mass="16524">MASPENSTKIDLSGSCLCNNLKYHILLDSKDDARTTLCHCGHCKKAFGGAFGLTSKVPLDAFRYKRDSGKPTVHAGDNGFGNTVYREFCHKCGCCICEYGEQARLHFRYVALGSLDDPSTLPPKGEFYCSQRESWMPEIPGKVAQFVKM</sequence>
<evidence type="ECO:0000256" key="2">
    <source>
        <dbReference type="ARBA" id="ARBA00022723"/>
    </source>
</evidence>
<dbReference type="Pfam" id="PF04828">
    <property type="entry name" value="GFA"/>
    <property type="match status" value="1"/>
</dbReference>
<keyword evidence="3" id="KW-0862">Zinc</keyword>
<dbReference type="Gene3D" id="3.90.1590.10">
    <property type="entry name" value="glutathione-dependent formaldehyde- activating enzyme (gfa)"/>
    <property type="match status" value="1"/>
</dbReference>
<organism evidence="6 7">
    <name type="scientific">Lophiostoma macrostomum CBS 122681</name>
    <dbReference type="NCBI Taxonomy" id="1314788"/>
    <lineage>
        <taxon>Eukaryota</taxon>
        <taxon>Fungi</taxon>
        <taxon>Dikarya</taxon>
        <taxon>Ascomycota</taxon>
        <taxon>Pezizomycotina</taxon>
        <taxon>Dothideomycetes</taxon>
        <taxon>Pleosporomycetidae</taxon>
        <taxon>Pleosporales</taxon>
        <taxon>Lophiostomataceae</taxon>
        <taxon>Lophiostoma</taxon>
    </lineage>
</organism>
<proteinExistence type="inferred from homology"/>
<evidence type="ECO:0000313" key="6">
    <source>
        <dbReference type="EMBL" id="KAF2659641.1"/>
    </source>
</evidence>
<keyword evidence="4" id="KW-0456">Lyase</keyword>
<protein>
    <recommendedName>
        <fullName evidence="5">CENP-V/GFA domain-containing protein</fullName>
    </recommendedName>
</protein>
<dbReference type="GO" id="GO:0046872">
    <property type="term" value="F:metal ion binding"/>
    <property type="evidence" value="ECO:0007669"/>
    <property type="project" value="UniProtKB-KW"/>
</dbReference>
<dbReference type="Proteomes" id="UP000799324">
    <property type="component" value="Unassembled WGS sequence"/>
</dbReference>
<gene>
    <name evidence="6" type="ORF">K491DRAFT_150997</name>
</gene>